<keyword evidence="5 10" id="KW-0547">Nucleotide-binding</keyword>
<dbReference type="InterPro" id="IPR039046">
    <property type="entry name" value="PDPK1"/>
</dbReference>
<dbReference type="InterPro" id="IPR000719">
    <property type="entry name" value="Prot_kinase_dom"/>
</dbReference>
<evidence type="ECO:0000256" key="8">
    <source>
        <dbReference type="ARBA" id="ARBA00047899"/>
    </source>
</evidence>
<keyword evidence="4" id="KW-0808">Transferase</keyword>
<dbReference type="CDD" id="cd05581">
    <property type="entry name" value="STKc_PDK1"/>
    <property type="match status" value="1"/>
</dbReference>
<evidence type="ECO:0000256" key="10">
    <source>
        <dbReference type="PROSITE-ProRule" id="PRU10141"/>
    </source>
</evidence>
<feature type="region of interest" description="Disordered" evidence="11">
    <location>
        <begin position="1"/>
        <end position="66"/>
    </location>
</feature>
<organism evidence="13 14">
    <name type="scientific">Smittium angustum</name>
    <dbReference type="NCBI Taxonomy" id="133377"/>
    <lineage>
        <taxon>Eukaryota</taxon>
        <taxon>Fungi</taxon>
        <taxon>Fungi incertae sedis</taxon>
        <taxon>Zoopagomycota</taxon>
        <taxon>Kickxellomycotina</taxon>
        <taxon>Harpellomycetes</taxon>
        <taxon>Harpellales</taxon>
        <taxon>Legeriomycetaceae</taxon>
        <taxon>Smittium</taxon>
    </lineage>
</organism>
<dbReference type="EMBL" id="MBFU01000440">
    <property type="protein sequence ID" value="PVZ99384.1"/>
    <property type="molecule type" value="Genomic_DNA"/>
</dbReference>
<evidence type="ECO:0000256" key="11">
    <source>
        <dbReference type="SAM" id="MobiDB-lite"/>
    </source>
</evidence>
<evidence type="ECO:0000256" key="1">
    <source>
        <dbReference type="ARBA" id="ARBA00010006"/>
    </source>
</evidence>
<evidence type="ECO:0000256" key="6">
    <source>
        <dbReference type="ARBA" id="ARBA00022777"/>
    </source>
</evidence>
<feature type="compositionally biased region" description="Pro residues" evidence="11">
    <location>
        <begin position="13"/>
        <end position="26"/>
    </location>
</feature>
<dbReference type="AlphaFoldDB" id="A0A2U1J2V7"/>
<name>A0A2U1J2V7_SMIAN</name>
<evidence type="ECO:0000256" key="3">
    <source>
        <dbReference type="ARBA" id="ARBA00022527"/>
    </source>
</evidence>
<feature type="binding site" evidence="10">
    <location>
        <position position="130"/>
    </location>
    <ligand>
        <name>ATP</name>
        <dbReference type="ChEBI" id="CHEBI:30616"/>
    </ligand>
</feature>
<dbReference type="PROSITE" id="PS00108">
    <property type="entry name" value="PROTEIN_KINASE_ST"/>
    <property type="match status" value="1"/>
</dbReference>
<dbReference type="GO" id="GO:0005524">
    <property type="term" value="F:ATP binding"/>
    <property type="evidence" value="ECO:0007669"/>
    <property type="project" value="UniProtKB-UniRule"/>
</dbReference>
<evidence type="ECO:0000256" key="4">
    <source>
        <dbReference type="ARBA" id="ARBA00022679"/>
    </source>
</evidence>
<evidence type="ECO:0000256" key="5">
    <source>
        <dbReference type="ARBA" id="ARBA00022741"/>
    </source>
</evidence>
<dbReference type="PROSITE" id="PS00107">
    <property type="entry name" value="PROTEIN_KINASE_ATP"/>
    <property type="match status" value="1"/>
</dbReference>
<dbReference type="FunFam" id="1.10.510.10:FF:000163">
    <property type="entry name" value="3-phosphoinositide-dependent protein kinase 1"/>
    <property type="match status" value="1"/>
</dbReference>
<dbReference type="Pfam" id="PF00069">
    <property type="entry name" value="Pkinase"/>
    <property type="match status" value="1"/>
</dbReference>
<evidence type="ECO:0000259" key="12">
    <source>
        <dbReference type="PROSITE" id="PS50011"/>
    </source>
</evidence>
<reference evidence="13 14" key="1">
    <citation type="journal article" date="2018" name="MBio">
        <title>Comparative Genomics Reveals the Core Gene Toolbox for the Fungus-Insect Symbiosis.</title>
        <authorList>
            <person name="Wang Y."/>
            <person name="Stata M."/>
            <person name="Wang W."/>
            <person name="Stajich J.E."/>
            <person name="White M.M."/>
            <person name="Moncalvo J.M."/>
        </authorList>
    </citation>
    <scope>NUCLEOTIDE SEQUENCE [LARGE SCALE GENOMIC DNA]</scope>
    <source>
        <strain evidence="13 14">AUS-126-30</strain>
    </source>
</reference>
<dbReference type="Proteomes" id="UP000245591">
    <property type="component" value="Unassembled WGS sequence"/>
</dbReference>
<keyword evidence="6" id="KW-0418">Kinase</keyword>
<evidence type="ECO:0000313" key="14">
    <source>
        <dbReference type="Proteomes" id="UP000245591"/>
    </source>
</evidence>
<accession>A0A2U1J2V7</accession>
<evidence type="ECO:0000256" key="9">
    <source>
        <dbReference type="ARBA" id="ARBA00048679"/>
    </source>
</evidence>
<comment type="similarity">
    <text evidence="1">Belongs to the protein kinase superfamily. AGC Ser/Thr protein kinase family. PDPK1 subfamily.</text>
</comment>
<dbReference type="PROSITE" id="PS50011">
    <property type="entry name" value="PROTEIN_KINASE_DOM"/>
    <property type="match status" value="1"/>
</dbReference>
<feature type="compositionally biased region" description="Polar residues" evidence="11">
    <location>
        <begin position="477"/>
        <end position="498"/>
    </location>
</feature>
<dbReference type="Gene3D" id="3.30.200.20">
    <property type="entry name" value="Phosphorylase Kinase, domain 1"/>
    <property type="match status" value="1"/>
</dbReference>
<feature type="compositionally biased region" description="Low complexity" evidence="11">
    <location>
        <begin position="34"/>
        <end position="45"/>
    </location>
</feature>
<dbReference type="GO" id="GO:0004674">
    <property type="term" value="F:protein serine/threonine kinase activity"/>
    <property type="evidence" value="ECO:0007669"/>
    <property type="project" value="UniProtKB-KW"/>
</dbReference>
<protein>
    <recommendedName>
        <fullName evidence="2">non-specific serine/threonine protein kinase</fullName>
        <ecNumber evidence="2">2.7.11.1</ecNumber>
    </recommendedName>
</protein>
<feature type="compositionally biased region" description="Polar residues" evidence="11">
    <location>
        <begin position="453"/>
        <end position="464"/>
    </location>
</feature>
<evidence type="ECO:0000313" key="13">
    <source>
        <dbReference type="EMBL" id="PVZ99384.1"/>
    </source>
</evidence>
<keyword evidence="14" id="KW-1185">Reference proteome</keyword>
<comment type="catalytic activity">
    <reaction evidence="9">
        <text>L-seryl-[protein] + ATP = O-phospho-L-seryl-[protein] + ADP + H(+)</text>
        <dbReference type="Rhea" id="RHEA:17989"/>
        <dbReference type="Rhea" id="RHEA-COMP:9863"/>
        <dbReference type="Rhea" id="RHEA-COMP:11604"/>
        <dbReference type="ChEBI" id="CHEBI:15378"/>
        <dbReference type="ChEBI" id="CHEBI:29999"/>
        <dbReference type="ChEBI" id="CHEBI:30616"/>
        <dbReference type="ChEBI" id="CHEBI:83421"/>
        <dbReference type="ChEBI" id="CHEBI:456216"/>
        <dbReference type="EC" id="2.7.11.1"/>
    </reaction>
</comment>
<dbReference type="PANTHER" id="PTHR24356">
    <property type="entry name" value="SERINE/THREONINE-PROTEIN KINASE"/>
    <property type="match status" value="1"/>
</dbReference>
<feature type="region of interest" description="Disordered" evidence="11">
    <location>
        <begin position="376"/>
        <end position="398"/>
    </location>
</feature>
<sequence>MDSPSRSFSTIPQPSPHRPTNPPPLPKDNQTYLNPTTAPAFPPNNSHIYTSKSVPPQPPPLPPISKKVSDALNAAAAQSPSPFVTQEQKNSATRKRVVKDFHFGRTLGEGSYSTVIEATEISTEVVYAAKILDKRHIIKEKKTKYVTIERNVLHILKHPFIIKLHYTFQDTRSLYFIIDIADNGELLTWVRKFGGLSEKCSQFYLAELIVAVQYMHSRGIIHRDLKPENILLGKDMHILVTDFGTAKILNDSDPNHNESRTNSFVGTAEYVSPELLLDKPPEKSSDIWALGCIAYQLLAGRPPFKGTNEYQTFQKILKAEYEFPPHFSPAAKDLIEKILVLDPKLRLGSTNIQDLKDHIFFKGIDWENIINQTPPKIEGLLDPESNPRKSRASSESSASLEINNAIYNNRRVPPKIPPKPHIATNLYDFPNNIENHNVKPRASYQETDLSQIPNAQNNDYSEPPNTHVEEYIRPNNPHYNPNHLSTKSNRTSNPTLNGRRSHPKKLPQSTLSRQYINKISSDELYNLDAPEPVMPLDSNELAEVIERQRQQQMLNANPLSKQKYSESNKEYGTVQQPYINPEIDPNSPDAYNKALRLKRSFKKKRGFFETMFFCCNCFSK</sequence>
<feature type="compositionally biased region" description="Polar residues" evidence="11">
    <location>
        <begin position="1"/>
        <end position="12"/>
    </location>
</feature>
<dbReference type="InterPro" id="IPR008271">
    <property type="entry name" value="Ser/Thr_kinase_AS"/>
</dbReference>
<dbReference type="EC" id="2.7.11.1" evidence="2"/>
<evidence type="ECO:0000256" key="7">
    <source>
        <dbReference type="ARBA" id="ARBA00022840"/>
    </source>
</evidence>
<dbReference type="InterPro" id="IPR011009">
    <property type="entry name" value="Kinase-like_dom_sf"/>
</dbReference>
<comment type="catalytic activity">
    <reaction evidence="8">
        <text>L-threonyl-[protein] + ATP = O-phospho-L-threonyl-[protein] + ADP + H(+)</text>
        <dbReference type="Rhea" id="RHEA:46608"/>
        <dbReference type="Rhea" id="RHEA-COMP:11060"/>
        <dbReference type="Rhea" id="RHEA-COMP:11605"/>
        <dbReference type="ChEBI" id="CHEBI:15378"/>
        <dbReference type="ChEBI" id="CHEBI:30013"/>
        <dbReference type="ChEBI" id="CHEBI:30616"/>
        <dbReference type="ChEBI" id="CHEBI:61977"/>
        <dbReference type="ChEBI" id="CHEBI:456216"/>
        <dbReference type="EC" id="2.7.11.1"/>
    </reaction>
</comment>
<gene>
    <name evidence="13" type="ORF">BB558_004596</name>
</gene>
<proteinExistence type="inferred from homology"/>
<evidence type="ECO:0000256" key="2">
    <source>
        <dbReference type="ARBA" id="ARBA00012513"/>
    </source>
</evidence>
<comment type="caution">
    <text evidence="13">The sequence shown here is derived from an EMBL/GenBank/DDBJ whole genome shotgun (WGS) entry which is preliminary data.</text>
</comment>
<dbReference type="FunFam" id="3.30.200.20:FF:000191">
    <property type="entry name" value="3-phosphoinositide-dependent protein kinase 2-like"/>
    <property type="match status" value="1"/>
</dbReference>
<dbReference type="InterPro" id="IPR050236">
    <property type="entry name" value="Ser_Thr_kinase_AGC"/>
</dbReference>
<dbReference type="InterPro" id="IPR017441">
    <property type="entry name" value="Protein_kinase_ATP_BS"/>
</dbReference>
<feature type="region of interest" description="Disordered" evidence="11">
    <location>
        <begin position="453"/>
        <end position="511"/>
    </location>
</feature>
<dbReference type="PANTHER" id="PTHR24356:SF163">
    <property type="entry name" value="3-PHOSPHOINOSITIDE-DEPENDENT PROTEIN KINASE 1-RELATED"/>
    <property type="match status" value="1"/>
</dbReference>
<keyword evidence="7 10" id="KW-0067">ATP-binding</keyword>
<feature type="domain" description="Protein kinase" evidence="12">
    <location>
        <begin position="101"/>
        <end position="361"/>
    </location>
</feature>
<dbReference type="SMART" id="SM00220">
    <property type="entry name" value="S_TKc"/>
    <property type="match status" value="1"/>
</dbReference>
<dbReference type="Gene3D" id="1.10.510.10">
    <property type="entry name" value="Transferase(Phosphotransferase) domain 1"/>
    <property type="match status" value="1"/>
</dbReference>
<dbReference type="SUPFAM" id="SSF56112">
    <property type="entry name" value="Protein kinase-like (PK-like)"/>
    <property type="match status" value="1"/>
</dbReference>
<keyword evidence="3" id="KW-0723">Serine/threonine-protein kinase</keyword>
<dbReference type="GO" id="GO:0035556">
    <property type="term" value="P:intracellular signal transduction"/>
    <property type="evidence" value="ECO:0007669"/>
    <property type="project" value="TreeGrafter"/>
</dbReference>